<keyword evidence="1 3" id="KW-0378">Hydrolase</keyword>
<dbReference type="AlphaFoldDB" id="A0A9D1TBQ0"/>
<evidence type="ECO:0000259" key="2">
    <source>
        <dbReference type="Pfam" id="PF00561"/>
    </source>
</evidence>
<evidence type="ECO:0000313" key="4">
    <source>
        <dbReference type="Proteomes" id="UP000886884"/>
    </source>
</evidence>
<accession>A0A9D1TBQ0</accession>
<dbReference type="Gene3D" id="3.40.50.1820">
    <property type="entry name" value="alpha/beta hydrolase"/>
    <property type="match status" value="1"/>
</dbReference>
<gene>
    <name evidence="3" type="ORF">IAA64_04025</name>
</gene>
<dbReference type="InterPro" id="IPR000073">
    <property type="entry name" value="AB_hydrolase_1"/>
</dbReference>
<dbReference type="Proteomes" id="UP000886884">
    <property type="component" value="Unassembled WGS sequence"/>
</dbReference>
<organism evidence="3 4">
    <name type="scientific">Candidatus Ornithocaccomicrobium faecavium</name>
    <dbReference type="NCBI Taxonomy" id="2840890"/>
    <lineage>
        <taxon>Bacteria</taxon>
        <taxon>Bacillati</taxon>
        <taxon>Bacillota</taxon>
        <taxon>Clostridia</taxon>
        <taxon>Candidatus Ornithocaccomicrobium</taxon>
    </lineage>
</organism>
<dbReference type="EMBL" id="DVOT01000071">
    <property type="protein sequence ID" value="HIV27114.1"/>
    <property type="molecule type" value="Genomic_DNA"/>
</dbReference>
<dbReference type="Pfam" id="PF00561">
    <property type="entry name" value="Abhydrolase_1"/>
    <property type="match status" value="1"/>
</dbReference>
<name>A0A9D1TBQ0_9FIRM</name>
<comment type="caution">
    <text evidence="3">The sequence shown here is derived from an EMBL/GenBank/DDBJ whole genome shotgun (WGS) entry which is preliminary data.</text>
</comment>
<dbReference type="GO" id="GO:0016020">
    <property type="term" value="C:membrane"/>
    <property type="evidence" value="ECO:0007669"/>
    <property type="project" value="TreeGrafter"/>
</dbReference>
<dbReference type="InterPro" id="IPR050266">
    <property type="entry name" value="AB_hydrolase_sf"/>
</dbReference>
<dbReference type="SUPFAM" id="SSF53474">
    <property type="entry name" value="alpha/beta-Hydrolases"/>
    <property type="match status" value="1"/>
</dbReference>
<evidence type="ECO:0000256" key="1">
    <source>
        <dbReference type="ARBA" id="ARBA00022801"/>
    </source>
</evidence>
<proteinExistence type="predicted"/>
<dbReference type="PRINTS" id="PR00111">
    <property type="entry name" value="ABHYDROLASE"/>
</dbReference>
<dbReference type="PANTHER" id="PTHR43798">
    <property type="entry name" value="MONOACYLGLYCEROL LIPASE"/>
    <property type="match status" value="1"/>
</dbReference>
<reference evidence="3" key="2">
    <citation type="journal article" date="2021" name="PeerJ">
        <title>Extensive microbial diversity within the chicken gut microbiome revealed by metagenomics and culture.</title>
        <authorList>
            <person name="Gilroy R."/>
            <person name="Ravi A."/>
            <person name="Getino M."/>
            <person name="Pursley I."/>
            <person name="Horton D.L."/>
            <person name="Alikhan N.F."/>
            <person name="Baker D."/>
            <person name="Gharbi K."/>
            <person name="Hall N."/>
            <person name="Watson M."/>
            <person name="Adriaenssens E.M."/>
            <person name="Foster-Nyarko E."/>
            <person name="Jarju S."/>
            <person name="Secka A."/>
            <person name="Antonio M."/>
            <person name="Oren A."/>
            <person name="Chaudhuri R.R."/>
            <person name="La Ragione R."/>
            <person name="Hildebrand F."/>
            <person name="Pallen M.J."/>
        </authorList>
    </citation>
    <scope>NUCLEOTIDE SEQUENCE</scope>
    <source>
        <strain evidence="3">CHK183-6373</strain>
    </source>
</reference>
<reference evidence="3" key="1">
    <citation type="submission" date="2020-10" db="EMBL/GenBank/DDBJ databases">
        <authorList>
            <person name="Gilroy R."/>
        </authorList>
    </citation>
    <scope>NUCLEOTIDE SEQUENCE</scope>
    <source>
        <strain evidence="3">CHK183-6373</strain>
    </source>
</reference>
<protein>
    <submittedName>
        <fullName evidence="3">Alpha/beta hydrolase</fullName>
    </submittedName>
</protein>
<dbReference type="InterPro" id="IPR029058">
    <property type="entry name" value="AB_hydrolase_fold"/>
</dbReference>
<sequence length="259" mass="28708">MEFEKNGCRIHYAQVGEGRDIVLLHGWGGCIDSWKPLMRDLQAHARVSALDFPGHGQSAEPPAPWDVSDFAQATAEWMRAAGIEKADVVAHSFGGRVAIVLAAEHPELVGKLVLTGVPVPGLLENRPNAKKRLRGFVYRTLRSLCSARLLGAARAARLREALVQRFGSPDYRVLSPSMRQTFNRVIAQNLAVFLPKIRAATLLIWGSEDTAAPLAIARMLEKRLQDAGLVVFEGADHFAYLREYPRFYAIVQNFLLKGR</sequence>
<dbReference type="PANTHER" id="PTHR43798:SF31">
    <property type="entry name" value="AB HYDROLASE SUPERFAMILY PROTEIN YCLE"/>
    <property type="match status" value="1"/>
</dbReference>
<dbReference type="GO" id="GO:0016787">
    <property type="term" value="F:hydrolase activity"/>
    <property type="evidence" value="ECO:0007669"/>
    <property type="project" value="UniProtKB-KW"/>
</dbReference>
<feature type="domain" description="AB hydrolase-1" evidence="2">
    <location>
        <begin position="21"/>
        <end position="241"/>
    </location>
</feature>
<evidence type="ECO:0000313" key="3">
    <source>
        <dbReference type="EMBL" id="HIV27114.1"/>
    </source>
</evidence>